<feature type="zinc finger region" description="C4-type" evidence="8">
    <location>
        <begin position="4"/>
        <end position="27"/>
    </location>
</feature>
<name>A8AAT2_IGNH4</name>
<dbReference type="PANTHER" id="PTHR11239:SF12">
    <property type="entry name" value="DNA-DIRECTED RNA POLYMERASE III SUBUNIT RPC10"/>
    <property type="match status" value="1"/>
</dbReference>
<dbReference type="PROSITE" id="PS51133">
    <property type="entry name" value="ZF_TFIIS_2"/>
    <property type="match status" value="1"/>
</dbReference>
<organism evidence="11 12">
    <name type="scientific">Ignicoccus hospitalis (strain KIN4/I / DSM 18386 / JCM 14125)</name>
    <dbReference type="NCBI Taxonomy" id="453591"/>
    <lineage>
        <taxon>Archaea</taxon>
        <taxon>Thermoproteota</taxon>
        <taxon>Thermoprotei</taxon>
        <taxon>Desulfurococcales</taxon>
        <taxon>Desulfurococcaceae</taxon>
        <taxon>Ignicoccus</taxon>
    </lineage>
</organism>
<dbReference type="PROSITE" id="PS00466">
    <property type="entry name" value="ZF_TFIIS_1"/>
    <property type="match status" value="1"/>
</dbReference>
<dbReference type="CDD" id="cd10511">
    <property type="entry name" value="Zn-ribbon_TFS"/>
    <property type="match status" value="1"/>
</dbReference>
<evidence type="ECO:0000256" key="9">
    <source>
        <dbReference type="RuleBase" id="RU003474"/>
    </source>
</evidence>
<protein>
    <submittedName>
        <fullName evidence="11">DNA-directed RNA polymerase, subunit M</fullName>
    </submittedName>
</protein>
<feature type="binding site" evidence="7">
    <location>
        <position position="74"/>
    </location>
    <ligand>
        <name>Zn(2+)</name>
        <dbReference type="ChEBI" id="CHEBI:29105"/>
        <label>2</label>
    </ligand>
</feature>
<dbReference type="AlphaFoldDB" id="A8AAT2"/>
<dbReference type="SMART" id="SM00440">
    <property type="entry name" value="ZnF_C2C2"/>
    <property type="match status" value="1"/>
</dbReference>
<dbReference type="InterPro" id="IPR012164">
    <property type="entry name" value="Rpa12/Rpb9/Rpc10/TFS"/>
</dbReference>
<dbReference type="Gene3D" id="2.20.25.10">
    <property type="match status" value="1"/>
</dbReference>
<dbReference type="GeneID" id="5562802"/>
<dbReference type="GO" id="GO:0000428">
    <property type="term" value="C:DNA-directed RNA polymerase complex"/>
    <property type="evidence" value="ECO:0007669"/>
    <property type="project" value="UniProtKB-KW"/>
</dbReference>
<keyword evidence="12" id="KW-1185">Reference proteome</keyword>
<evidence type="ECO:0000259" key="10">
    <source>
        <dbReference type="PROSITE" id="PS51133"/>
    </source>
</evidence>
<sequence>MRFCPKCGSLMVARRVGGKTILKCMRCGYEMEVTGAQSTLRTAKKIRHSVKEKTVVIDNNIKVETLPKTRDVICPKCGHDEAYYWFVQTRAGDEPPTRFYKCTRCGHVWREYE</sequence>
<dbReference type="InterPro" id="IPR006288">
    <property type="entry name" value="TFS"/>
</dbReference>
<feature type="binding site" evidence="7">
    <location>
        <position position="4"/>
    </location>
    <ligand>
        <name>Zn(2+)</name>
        <dbReference type="ChEBI" id="CHEBI:29105"/>
        <label>1</label>
    </ligand>
</feature>
<dbReference type="GO" id="GO:0006351">
    <property type="term" value="P:DNA-templated transcription"/>
    <property type="evidence" value="ECO:0007669"/>
    <property type="project" value="InterPro"/>
</dbReference>
<dbReference type="GO" id="GO:0003899">
    <property type="term" value="F:DNA-directed RNA polymerase activity"/>
    <property type="evidence" value="ECO:0007669"/>
    <property type="project" value="InterPro"/>
</dbReference>
<keyword evidence="1 7" id="KW-0479">Metal-binding</keyword>
<dbReference type="HOGENOM" id="CLU_093932_3_2_2"/>
<dbReference type="PANTHER" id="PTHR11239">
    <property type="entry name" value="DNA-DIRECTED RNA POLYMERASE"/>
    <property type="match status" value="1"/>
</dbReference>
<keyword evidence="5 6" id="KW-0804">Transcription</keyword>
<keyword evidence="4" id="KW-0805">Transcription regulation</keyword>
<evidence type="ECO:0000313" key="12">
    <source>
        <dbReference type="Proteomes" id="UP000000262"/>
    </source>
</evidence>
<dbReference type="eggNOG" id="arCOG00579">
    <property type="taxonomic scope" value="Archaea"/>
</dbReference>
<keyword evidence="2 8" id="KW-0863">Zinc-finger</keyword>
<evidence type="ECO:0000313" key="11">
    <source>
        <dbReference type="EMBL" id="ABU82034.1"/>
    </source>
</evidence>
<feature type="binding site" evidence="7">
    <location>
        <position position="7"/>
    </location>
    <ligand>
        <name>Zn(2+)</name>
        <dbReference type="ChEBI" id="CHEBI:29105"/>
        <label>1</label>
    </ligand>
</feature>
<dbReference type="Proteomes" id="UP000000262">
    <property type="component" value="Chromosome"/>
</dbReference>
<evidence type="ECO:0000256" key="1">
    <source>
        <dbReference type="ARBA" id="ARBA00022723"/>
    </source>
</evidence>
<gene>
    <name evidence="11" type="ordered locus">Igni_0852</name>
</gene>
<evidence type="ECO:0000256" key="2">
    <source>
        <dbReference type="ARBA" id="ARBA00022771"/>
    </source>
</evidence>
<proteinExistence type="inferred from homology"/>
<dbReference type="OrthoDB" id="72957at2157"/>
<dbReference type="GO" id="GO:0003676">
    <property type="term" value="F:nucleic acid binding"/>
    <property type="evidence" value="ECO:0007669"/>
    <property type="project" value="InterPro"/>
</dbReference>
<dbReference type="RefSeq" id="WP_012122998.1">
    <property type="nucleotide sequence ID" value="NC_009776.1"/>
</dbReference>
<keyword evidence="3 7" id="KW-0862">Zinc</keyword>
<reference evidence="11 12" key="1">
    <citation type="journal article" date="2008" name="Genome Biol.">
        <title>A genomic analysis of the archaeal system Ignicoccus hospitalis-Nanoarchaeum equitans.</title>
        <authorList>
            <person name="Podar M."/>
            <person name="Anderson I."/>
            <person name="Makarova K.S."/>
            <person name="Elkins J.G."/>
            <person name="Ivanova N."/>
            <person name="Wall M.A."/>
            <person name="Lykidis A."/>
            <person name="Mavromatis K."/>
            <person name="Sun H."/>
            <person name="Hudson M.E."/>
            <person name="Chen W."/>
            <person name="Deciu C."/>
            <person name="Hutchison D."/>
            <person name="Eads J.R."/>
            <person name="Anderson A."/>
            <person name="Fernandes F."/>
            <person name="Szeto E."/>
            <person name="Lapidus A."/>
            <person name="Kyrpides N.C."/>
            <person name="Saier M.H.Jr."/>
            <person name="Richardson P.M."/>
            <person name="Rachel R."/>
            <person name="Huber H."/>
            <person name="Eisen J.A."/>
            <person name="Koonin E.V."/>
            <person name="Keller M."/>
            <person name="Stetter K.O."/>
        </authorList>
    </citation>
    <scope>NUCLEOTIDE SEQUENCE [LARGE SCALE GENOMIC DNA]</scope>
    <source>
        <strain evidence="12">KIN4/I / DSM 18386 / JCM 14125</strain>
    </source>
</reference>
<dbReference type="PIRSF" id="PIRSF005586">
    <property type="entry name" value="RNApol_RpoM"/>
    <property type="match status" value="1"/>
</dbReference>
<feature type="binding site" evidence="7">
    <location>
        <position position="24"/>
    </location>
    <ligand>
        <name>Zn(2+)</name>
        <dbReference type="ChEBI" id="CHEBI:29105"/>
        <label>1</label>
    </ligand>
</feature>
<dbReference type="Pfam" id="PF02150">
    <property type="entry name" value="Zn_ribbon_RPB9"/>
    <property type="match status" value="1"/>
</dbReference>
<dbReference type="GO" id="GO:0006355">
    <property type="term" value="P:regulation of DNA-templated transcription"/>
    <property type="evidence" value="ECO:0007669"/>
    <property type="project" value="InterPro"/>
</dbReference>
<dbReference type="InterPro" id="IPR019761">
    <property type="entry name" value="DNA-dir_RNA_pol-M_15_CS"/>
</dbReference>
<feature type="binding site" evidence="7">
    <location>
        <position position="102"/>
    </location>
    <ligand>
        <name>Zn(2+)</name>
        <dbReference type="ChEBI" id="CHEBI:29105"/>
        <label>2</label>
    </ligand>
</feature>
<dbReference type="GO" id="GO:0008270">
    <property type="term" value="F:zinc ion binding"/>
    <property type="evidence" value="ECO:0007669"/>
    <property type="project" value="UniProtKB-KW"/>
</dbReference>
<dbReference type="KEGG" id="iho:Igni_0852"/>
<dbReference type="SMART" id="SM00661">
    <property type="entry name" value="RPOL9"/>
    <property type="match status" value="1"/>
</dbReference>
<dbReference type="Pfam" id="PF01096">
    <property type="entry name" value="Zn_ribbon_TFIIS"/>
    <property type="match status" value="1"/>
</dbReference>
<dbReference type="STRING" id="453591.Igni_0852"/>
<feature type="binding site" evidence="7">
    <location>
        <position position="77"/>
    </location>
    <ligand>
        <name>Zn(2+)</name>
        <dbReference type="ChEBI" id="CHEBI:29105"/>
        <label>2</label>
    </ligand>
</feature>
<feature type="binding site" evidence="7">
    <location>
        <position position="27"/>
    </location>
    <ligand>
        <name>Zn(2+)</name>
        <dbReference type="ChEBI" id="CHEBI:29105"/>
        <label>1</label>
    </ligand>
</feature>
<dbReference type="SUPFAM" id="SSF57783">
    <property type="entry name" value="Zinc beta-ribbon"/>
    <property type="match status" value="1"/>
</dbReference>
<comment type="similarity">
    <text evidence="6 9">Belongs to the archaeal rpoM/eukaryotic RPA12/RPB9/RPC11 RNA polymerase family.</text>
</comment>
<keyword evidence="11" id="KW-0240">DNA-directed RNA polymerase</keyword>
<dbReference type="InterPro" id="IPR001222">
    <property type="entry name" value="Znf_TFIIS"/>
</dbReference>
<evidence type="ECO:0000256" key="5">
    <source>
        <dbReference type="ARBA" id="ARBA00023163"/>
    </source>
</evidence>
<evidence type="ECO:0000256" key="3">
    <source>
        <dbReference type="ARBA" id="ARBA00022833"/>
    </source>
</evidence>
<dbReference type="EMBL" id="CP000816">
    <property type="protein sequence ID" value="ABU82034.1"/>
    <property type="molecule type" value="Genomic_DNA"/>
</dbReference>
<evidence type="ECO:0000256" key="8">
    <source>
        <dbReference type="PIRSR" id="PIRSR005586-2"/>
    </source>
</evidence>
<accession>A8AAT2</accession>
<feature type="binding site" evidence="7">
    <location>
        <position position="105"/>
    </location>
    <ligand>
        <name>Zn(2+)</name>
        <dbReference type="ChEBI" id="CHEBI:29105"/>
        <label>2</label>
    </ligand>
</feature>
<dbReference type="NCBIfam" id="TIGR01384">
    <property type="entry name" value="TFS_arch"/>
    <property type="match status" value="1"/>
</dbReference>
<dbReference type="PROSITE" id="PS01030">
    <property type="entry name" value="RNA_POL_M_15KD"/>
    <property type="match status" value="1"/>
</dbReference>
<feature type="domain" description="TFIIS-type" evidence="10">
    <location>
        <begin position="70"/>
        <end position="110"/>
    </location>
</feature>
<dbReference type="PhylomeDB" id="A8AAT2"/>
<evidence type="ECO:0000256" key="4">
    <source>
        <dbReference type="ARBA" id="ARBA00023015"/>
    </source>
</evidence>
<evidence type="ECO:0000256" key="7">
    <source>
        <dbReference type="PIRSR" id="PIRSR005586-1"/>
    </source>
</evidence>
<dbReference type="InterPro" id="IPR001529">
    <property type="entry name" value="Zn_ribbon_RPB9"/>
</dbReference>
<evidence type="ECO:0000256" key="6">
    <source>
        <dbReference type="PIRNR" id="PIRNR005586"/>
    </source>
</evidence>